<feature type="compositionally biased region" description="Polar residues" evidence="1">
    <location>
        <begin position="1"/>
        <end position="10"/>
    </location>
</feature>
<protein>
    <submittedName>
        <fullName evidence="3">Uncharacterized protein</fullName>
    </submittedName>
</protein>
<name>A0A1I7U6T7_9PELO</name>
<evidence type="ECO:0000256" key="1">
    <source>
        <dbReference type="SAM" id="MobiDB-lite"/>
    </source>
</evidence>
<reference evidence="3" key="1">
    <citation type="submission" date="2016-11" db="UniProtKB">
        <authorList>
            <consortium name="WormBaseParasite"/>
        </authorList>
    </citation>
    <scope>IDENTIFICATION</scope>
</reference>
<dbReference type="AlphaFoldDB" id="A0A1I7U6T7"/>
<evidence type="ECO:0000313" key="2">
    <source>
        <dbReference type="Proteomes" id="UP000095282"/>
    </source>
</evidence>
<accession>A0A1I7U6T7</accession>
<proteinExistence type="predicted"/>
<organism evidence="2 3">
    <name type="scientific">Caenorhabditis tropicalis</name>
    <dbReference type="NCBI Taxonomy" id="1561998"/>
    <lineage>
        <taxon>Eukaryota</taxon>
        <taxon>Metazoa</taxon>
        <taxon>Ecdysozoa</taxon>
        <taxon>Nematoda</taxon>
        <taxon>Chromadorea</taxon>
        <taxon>Rhabditida</taxon>
        <taxon>Rhabditina</taxon>
        <taxon>Rhabditomorpha</taxon>
        <taxon>Rhabditoidea</taxon>
        <taxon>Rhabditidae</taxon>
        <taxon>Peloderinae</taxon>
        <taxon>Caenorhabditis</taxon>
    </lineage>
</organism>
<sequence length="137" mass="15883">MNCSFSTQSYVKEGEAEKRPNRFRCCRDTSTSSRDEPQPRRTSSNLFSVFFGERREKTLDSNTLVFFLHFSSGIPNGQSQYPFSLWRFSQKCQNDSNPWVIRLSERGESTALCPSFISPQLSFSIYELRGDQKNPKK</sequence>
<dbReference type="WBParaSite" id="Csp11.Scaffold629.g15440.t1">
    <property type="protein sequence ID" value="Csp11.Scaffold629.g15440.t1"/>
    <property type="gene ID" value="Csp11.Scaffold629.g15440"/>
</dbReference>
<dbReference type="Proteomes" id="UP000095282">
    <property type="component" value="Unplaced"/>
</dbReference>
<keyword evidence="2" id="KW-1185">Reference proteome</keyword>
<feature type="region of interest" description="Disordered" evidence="1">
    <location>
        <begin position="1"/>
        <end position="20"/>
    </location>
</feature>
<evidence type="ECO:0000313" key="3">
    <source>
        <dbReference type="WBParaSite" id="Csp11.Scaffold629.g15440.t1"/>
    </source>
</evidence>